<dbReference type="OrthoDB" id="2801180at2759"/>
<dbReference type="Gene3D" id="3.80.10.10">
    <property type="entry name" value="Ribonuclease Inhibitor"/>
    <property type="match status" value="1"/>
</dbReference>
<keyword evidence="2" id="KW-1185">Reference proteome</keyword>
<dbReference type="EMBL" id="AYKW01000011">
    <property type="protein sequence ID" value="PIL32339.1"/>
    <property type="molecule type" value="Genomic_DNA"/>
</dbReference>
<dbReference type="STRING" id="1077348.A0A2G8SF01"/>
<evidence type="ECO:0000313" key="2">
    <source>
        <dbReference type="Proteomes" id="UP000230002"/>
    </source>
</evidence>
<evidence type="ECO:0008006" key="3">
    <source>
        <dbReference type="Google" id="ProtNLM"/>
    </source>
</evidence>
<dbReference type="InterPro" id="IPR032675">
    <property type="entry name" value="LRR_dom_sf"/>
</dbReference>
<protein>
    <recommendedName>
        <fullName evidence="3">F-box domain-containing protein</fullName>
    </recommendedName>
</protein>
<evidence type="ECO:0000313" key="1">
    <source>
        <dbReference type="EMBL" id="PIL32339.1"/>
    </source>
</evidence>
<proteinExistence type="predicted"/>
<accession>A0A2G8SF01</accession>
<sequence>MVPDLEHLSWGSKFYLLGGAYLQSFIHFKQLKSLSVPEILPLKESNIQILSSIASLRSLSFLIDLSGVSAPALPPHAFQGLTALALYGHSDHLVSFILACEFSNLERVSFRIVQPPTAGQPRHLWTALGQRFNPTLLTSIEAHYNCAFSARPSSLMEFFEPLLAFPNITIFDLAFFSMEPSIRDNDLARFGAAWPRLATFKIEHSKRYSQPDVARPTLPGVIELARRCPALTALYIPEIDPSPVPEKSTTPALGHRLRSVWIDSIAPPATIQVSMDIAAVVDRVFPWIDLEDPQNLSRLVPGKVWVEVLRLIRVMRIGRENGMAYTDVRRRGS</sequence>
<reference evidence="1 2" key="1">
    <citation type="journal article" date="2015" name="Sci. Rep.">
        <title>Chromosome-level genome map provides insights into diverse defense mechanisms in the medicinal fungus Ganoderma sinense.</title>
        <authorList>
            <person name="Zhu Y."/>
            <person name="Xu J."/>
            <person name="Sun C."/>
            <person name="Zhou S."/>
            <person name="Xu H."/>
            <person name="Nelson D.R."/>
            <person name="Qian J."/>
            <person name="Song J."/>
            <person name="Luo H."/>
            <person name="Xiang L."/>
            <person name="Li Y."/>
            <person name="Xu Z."/>
            <person name="Ji A."/>
            <person name="Wang L."/>
            <person name="Lu S."/>
            <person name="Hayward A."/>
            <person name="Sun W."/>
            <person name="Li X."/>
            <person name="Schwartz D.C."/>
            <person name="Wang Y."/>
            <person name="Chen S."/>
        </authorList>
    </citation>
    <scope>NUCLEOTIDE SEQUENCE [LARGE SCALE GENOMIC DNA]</scope>
    <source>
        <strain evidence="1 2">ZZ0214-1</strain>
    </source>
</reference>
<organism evidence="1 2">
    <name type="scientific">Ganoderma sinense ZZ0214-1</name>
    <dbReference type="NCBI Taxonomy" id="1077348"/>
    <lineage>
        <taxon>Eukaryota</taxon>
        <taxon>Fungi</taxon>
        <taxon>Dikarya</taxon>
        <taxon>Basidiomycota</taxon>
        <taxon>Agaricomycotina</taxon>
        <taxon>Agaricomycetes</taxon>
        <taxon>Polyporales</taxon>
        <taxon>Polyporaceae</taxon>
        <taxon>Ganoderma</taxon>
    </lineage>
</organism>
<dbReference type="Proteomes" id="UP000230002">
    <property type="component" value="Unassembled WGS sequence"/>
</dbReference>
<dbReference type="AlphaFoldDB" id="A0A2G8SF01"/>
<name>A0A2G8SF01_9APHY</name>
<comment type="caution">
    <text evidence="1">The sequence shown here is derived from an EMBL/GenBank/DDBJ whole genome shotgun (WGS) entry which is preliminary data.</text>
</comment>
<gene>
    <name evidence="1" type="ORF">GSI_05585</name>
</gene>